<dbReference type="SMART" id="SM00240">
    <property type="entry name" value="FHA"/>
    <property type="match status" value="1"/>
</dbReference>
<keyword evidence="4" id="KW-1185">Reference proteome</keyword>
<evidence type="ECO:0000313" key="3">
    <source>
        <dbReference type="EMBL" id="RWS29959.1"/>
    </source>
</evidence>
<feature type="domain" description="FHA" evidence="2">
    <location>
        <begin position="283"/>
        <end position="338"/>
    </location>
</feature>
<dbReference type="EMBL" id="NCKV01000700">
    <property type="protein sequence ID" value="RWS29959.1"/>
    <property type="molecule type" value="Genomic_DNA"/>
</dbReference>
<dbReference type="SUPFAM" id="SSF49879">
    <property type="entry name" value="SMAD/FHA domain"/>
    <property type="match status" value="1"/>
</dbReference>
<evidence type="ECO:0000256" key="1">
    <source>
        <dbReference type="SAM" id="MobiDB-lite"/>
    </source>
</evidence>
<dbReference type="OrthoDB" id="10262769at2759"/>
<proteinExistence type="predicted"/>
<gene>
    <name evidence="3" type="ORF">B4U80_00051</name>
</gene>
<dbReference type="InterPro" id="IPR037912">
    <property type="entry name" value="MCRS1"/>
</dbReference>
<accession>A0A443SR18</accession>
<sequence>MPSKRTTKSTTTKLLQSEQKMRSNASRNNRKRRQKKSANCWEAEVGGWRPDDDLKLMLSIQQTNSIEDTWRAVKFSCSFSESDIRKRWHSLLYNKEVSDASKKAIQELHPSIVADIHLKAPFSEEEESLLKKIRSNSKPSLEVFQKLLAENSEIFLCSRSAKYVMSHWNLLHRFKLLEDQSGKSFRDDFHFSDNEEELMASINVTNNCKPESKQNIKMEVSLKQERLKLYRNNIAQVKRVENEIAKYQLVMDTIVSPNTDFEEGVMAILRGRIVKYLLLSREVTIGRCTSDLKVDIDLSIEGPSMKISRRQGVIHFIDKSFFITNTGKRPIYVNSVPLLKSSTTQLLNNYLLEVAGLKFVFLVNGDAIDKIRADSLKLLI</sequence>
<dbReference type="InterPro" id="IPR000253">
    <property type="entry name" value="FHA_dom"/>
</dbReference>
<protein>
    <submittedName>
        <fullName evidence="3">Microspherule protein 1-like protein</fullName>
    </submittedName>
</protein>
<dbReference type="InterPro" id="IPR008984">
    <property type="entry name" value="SMAD_FHA_dom_sf"/>
</dbReference>
<comment type="caution">
    <text evidence="3">The sequence shown here is derived from an EMBL/GenBank/DDBJ whole genome shotgun (WGS) entry which is preliminary data.</text>
</comment>
<dbReference type="GO" id="GO:0002151">
    <property type="term" value="F:G-quadruplex RNA binding"/>
    <property type="evidence" value="ECO:0007669"/>
    <property type="project" value="InterPro"/>
</dbReference>
<dbReference type="STRING" id="299467.A0A443SR18"/>
<dbReference type="Proteomes" id="UP000288716">
    <property type="component" value="Unassembled WGS sequence"/>
</dbReference>
<organism evidence="3 4">
    <name type="scientific">Leptotrombidium deliense</name>
    <dbReference type="NCBI Taxonomy" id="299467"/>
    <lineage>
        <taxon>Eukaryota</taxon>
        <taxon>Metazoa</taxon>
        <taxon>Ecdysozoa</taxon>
        <taxon>Arthropoda</taxon>
        <taxon>Chelicerata</taxon>
        <taxon>Arachnida</taxon>
        <taxon>Acari</taxon>
        <taxon>Acariformes</taxon>
        <taxon>Trombidiformes</taxon>
        <taxon>Prostigmata</taxon>
        <taxon>Anystina</taxon>
        <taxon>Parasitengona</taxon>
        <taxon>Trombiculoidea</taxon>
        <taxon>Trombiculidae</taxon>
        <taxon>Leptotrombidium</taxon>
    </lineage>
</organism>
<dbReference type="AlphaFoldDB" id="A0A443SR18"/>
<dbReference type="PANTHER" id="PTHR13233:SF0">
    <property type="entry name" value="MICROSPHERULE PROTEIN 1"/>
    <property type="match status" value="1"/>
</dbReference>
<evidence type="ECO:0000259" key="2">
    <source>
        <dbReference type="PROSITE" id="PS50006"/>
    </source>
</evidence>
<evidence type="ECO:0000313" key="4">
    <source>
        <dbReference type="Proteomes" id="UP000288716"/>
    </source>
</evidence>
<feature type="compositionally biased region" description="Low complexity" evidence="1">
    <location>
        <begin position="1"/>
        <end position="13"/>
    </location>
</feature>
<dbReference type="GO" id="GO:0045944">
    <property type="term" value="P:positive regulation of transcription by RNA polymerase II"/>
    <property type="evidence" value="ECO:0007669"/>
    <property type="project" value="TreeGrafter"/>
</dbReference>
<dbReference type="GO" id="GO:0031011">
    <property type="term" value="C:Ino80 complex"/>
    <property type="evidence" value="ECO:0007669"/>
    <property type="project" value="InterPro"/>
</dbReference>
<feature type="region of interest" description="Disordered" evidence="1">
    <location>
        <begin position="1"/>
        <end position="39"/>
    </location>
</feature>
<dbReference type="GO" id="GO:0071339">
    <property type="term" value="C:MLL1 complex"/>
    <property type="evidence" value="ECO:0007669"/>
    <property type="project" value="InterPro"/>
</dbReference>
<reference evidence="3 4" key="1">
    <citation type="journal article" date="2018" name="Gigascience">
        <title>Genomes of trombidid mites reveal novel predicted allergens and laterally-transferred genes associated with secondary metabolism.</title>
        <authorList>
            <person name="Dong X."/>
            <person name="Chaisiri K."/>
            <person name="Xia D."/>
            <person name="Armstrong S.D."/>
            <person name="Fang Y."/>
            <person name="Donnelly M.J."/>
            <person name="Kadowaki T."/>
            <person name="McGarry J.W."/>
            <person name="Darby A.C."/>
            <person name="Makepeace B.L."/>
        </authorList>
    </citation>
    <scope>NUCLEOTIDE SEQUENCE [LARGE SCALE GENOMIC DNA]</scope>
    <source>
        <strain evidence="3">UoL-UT</strain>
    </source>
</reference>
<dbReference type="VEuPathDB" id="VectorBase:LDEU002082"/>
<dbReference type="GO" id="GO:0044545">
    <property type="term" value="C:NSL complex"/>
    <property type="evidence" value="ECO:0007669"/>
    <property type="project" value="TreeGrafter"/>
</dbReference>
<dbReference type="PROSITE" id="PS50006">
    <property type="entry name" value="FHA_DOMAIN"/>
    <property type="match status" value="1"/>
</dbReference>
<dbReference type="InterPro" id="IPR025999">
    <property type="entry name" value="MCRS_N"/>
</dbReference>
<dbReference type="Pfam" id="PF13325">
    <property type="entry name" value="MCRS_N"/>
    <property type="match status" value="1"/>
</dbReference>
<name>A0A443SR18_9ACAR</name>
<dbReference type="Gene3D" id="2.60.200.20">
    <property type="match status" value="1"/>
</dbReference>
<dbReference type="PANTHER" id="PTHR13233">
    <property type="entry name" value="MICROSPHERULE PROTEIN 1"/>
    <property type="match status" value="1"/>
</dbReference>